<dbReference type="InterPro" id="IPR003595">
    <property type="entry name" value="Tyr_Pase_cat"/>
</dbReference>
<dbReference type="InterPro" id="IPR029021">
    <property type="entry name" value="Prot-tyrosine_phosphatase-like"/>
</dbReference>
<dbReference type="Pfam" id="PF00102">
    <property type="entry name" value="Y_phosphatase"/>
    <property type="match status" value="1"/>
</dbReference>
<evidence type="ECO:0000256" key="2">
    <source>
        <dbReference type="SAM" id="SignalP"/>
    </source>
</evidence>
<dbReference type="PANTHER" id="PTHR19134">
    <property type="entry name" value="RECEPTOR-TYPE TYROSINE-PROTEIN PHOSPHATASE"/>
    <property type="match status" value="1"/>
</dbReference>
<feature type="domain" description="Tyrosine specific protein phosphatases" evidence="4">
    <location>
        <begin position="449"/>
        <end position="524"/>
    </location>
</feature>
<dbReference type="SMART" id="SM00194">
    <property type="entry name" value="PTPc"/>
    <property type="match status" value="1"/>
</dbReference>
<dbReference type="PROSITE" id="PS00383">
    <property type="entry name" value="TYR_PHOSPHATASE_1"/>
    <property type="match status" value="1"/>
</dbReference>
<dbReference type="RefSeq" id="XP_022286690.1">
    <property type="nucleotide sequence ID" value="XM_022430982.1"/>
</dbReference>
<keyword evidence="1" id="KW-1133">Transmembrane helix</keyword>
<keyword evidence="1" id="KW-0812">Transmembrane</keyword>
<keyword evidence="1" id="KW-0472">Membrane</keyword>
<protein>
    <submittedName>
        <fullName evidence="6 7">Receptor-type tyrosine-protein phosphatase H-like</fullName>
    </submittedName>
</protein>
<dbReference type="CDD" id="cd00047">
    <property type="entry name" value="PTPc"/>
    <property type="match status" value="1"/>
</dbReference>
<dbReference type="AlphaFoldDB" id="A0A8B8A5F1"/>
<dbReference type="PRINTS" id="PR00700">
    <property type="entry name" value="PRTYPHPHTASE"/>
</dbReference>
<dbReference type="KEGG" id="cvn:111099620"/>
<dbReference type="GO" id="GO:0004725">
    <property type="term" value="F:protein tyrosine phosphatase activity"/>
    <property type="evidence" value="ECO:0007669"/>
    <property type="project" value="InterPro"/>
</dbReference>
<accession>A0A8B8A5F1</accession>
<dbReference type="Proteomes" id="UP000694844">
    <property type="component" value="Chromosome 6"/>
</dbReference>
<proteinExistence type="predicted"/>
<dbReference type="SUPFAM" id="SSF52799">
    <property type="entry name" value="(Phosphotyrosine protein) phosphatases II"/>
    <property type="match status" value="1"/>
</dbReference>
<feature type="signal peptide" evidence="2">
    <location>
        <begin position="1"/>
        <end position="23"/>
    </location>
</feature>
<evidence type="ECO:0000313" key="5">
    <source>
        <dbReference type="Proteomes" id="UP000694844"/>
    </source>
</evidence>
<dbReference type="InterPro" id="IPR000387">
    <property type="entry name" value="Tyr_Pase_dom"/>
</dbReference>
<dbReference type="SMART" id="SM00404">
    <property type="entry name" value="PTPc_motif"/>
    <property type="match status" value="1"/>
</dbReference>
<evidence type="ECO:0000259" key="4">
    <source>
        <dbReference type="PROSITE" id="PS50056"/>
    </source>
</evidence>
<evidence type="ECO:0000256" key="1">
    <source>
        <dbReference type="SAM" id="Phobius"/>
    </source>
</evidence>
<dbReference type="PROSITE" id="PS50055">
    <property type="entry name" value="TYR_PHOSPHATASE_PTP"/>
    <property type="match status" value="1"/>
</dbReference>
<dbReference type="Gene3D" id="3.90.190.10">
    <property type="entry name" value="Protein tyrosine phosphatase superfamily"/>
    <property type="match status" value="1"/>
</dbReference>
<dbReference type="InterPro" id="IPR016130">
    <property type="entry name" value="Tyr_Pase_AS"/>
</dbReference>
<evidence type="ECO:0000313" key="7">
    <source>
        <dbReference type="RefSeq" id="XP_022286691.1"/>
    </source>
</evidence>
<dbReference type="GeneID" id="111099620"/>
<feature type="transmembrane region" description="Helical" evidence="1">
    <location>
        <begin position="178"/>
        <end position="200"/>
    </location>
</feature>
<keyword evidence="2" id="KW-0732">Signal</keyword>
<reference evidence="6 7" key="1">
    <citation type="submission" date="2025-04" db="UniProtKB">
        <authorList>
            <consortium name="RefSeq"/>
        </authorList>
    </citation>
    <scope>IDENTIFICATION</scope>
    <source>
        <tissue evidence="6 7">Whole sample</tissue>
    </source>
</reference>
<dbReference type="OrthoDB" id="6146757at2759"/>
<evidence type="ECO:0000259" key="3">
    <source>
        <dbReference type="PROSITE" id="PS50055"/>
    </source>
</evidence>
<organism evidence="5 7">
    <name type="scientific">Crassostrea virginica</name>
    <name type="common">Eastern oyster</name>
    <dbReference type="NCBI Taxonomy" id="6565"/>
    <lineage>
        <taxon>Eukaryota</taxon>
        <taxon>Metazoa</taxon>
        <taxon>Spiralia</taxon>
        <taxon>Lophotrochozoa</taxon>
        <taxon>Mollusca</taxon>
        <taxon>Bivalvia</taxon>
        <taxon>Autobranchia</taxon>
        <taxon>Pteriomorphia</taxon>
        <taxon>Ostreida</taxon>
        <taxon>Ostreoidea</taxon>
        <taxon>Ostreidae</taxon>
        <taxon>Crassostrea</taxon>
    </lineage>
</organism>
<gene>
    <name evidence="6 7" type="primary">LOC111099620</name>
</gene>
<name>A0A8B8A5F1_CRAVI</name>
<feature type="domain" description="Tyrosine-protein phosphatase" evidence="3">
    <location>
        <begin position="283"/>
        <end position="533"/>
    </location>
</feature>
<evidence type="ECO:0000313" key="6">
    <source>
        <dbReference type="RefSeq" id="XP_022286690.1"/>
    </source>
</evidence>
<feature type="chain" id="PRO_5044665794" evidence="2">
    <location>
        <begin position="24"/>
        <end position="574"/>
    </location>
</feature>
<dbReference type="RefSeq" id="XP_022286691.1">
    <property type="nucleotide sequence ID" value="XM_022430983.1"/>
</dbReference>
<dbReference type="InterPro" id="IPR000242">
    <property type="entry name" value="PTP_cat"/>
</dbReference>
<dbReference type="PROSITE" id="PS50056">
    <property type="entry name" value="TYR_PHOSPHATASE_2"/>
    <property type="match status" value="1"/>
</dbReference>
<dbReference type="InterPro" id="IPR050348">
    <property type="entry name" value="Protein-Tyr_Phosphatase"/>
</dbReference>
<dbReference type="PANTHER" id="PTHR19134:SF527">
    <property type="entry name" value="TYROSINE-PROTEIN PHOSPHATASE NON-RECEPTOR TYPE 7"/>
    <property type="match status" value="1"/>
</dbReference>
<sequence length="574" mass="64770">MDILSRSVFTLILLPVFLVDVYAFSECYRQATENSIPGVLLCYNNKGYGSQIVVDGSRAKESGTGNCQCTITSDTATQLNFSRYDGIQLDKECGSTVIFQVGGKNAPQNCFVGDVQIPYASPATVRMENLLSANTDYCILLISDGSLNVTCTGDPSPTISTVTSAEDTTHTTVEDPKFIFGVVGSAVAIGIVATVSMFIIRKRRAKCRRKEEANVKQDDEDNQYAEIDSLPKYTTNSSTAQIYEIEVAKEAFKADKNPTDRNIMIPDLLSKILLFEKDSRRGFTEEFRSIPFELKLDNPGTSNGQLLHDISQNKAIVTHEKSREQLQDKSGTDYFNANFIKNTFGKRAYIASQAPSRDTVHRFWQMVWQERVSVIVDLEENKGEEKYWPHLANGECNFESFLIRLNSKKDYANFALHKLELHHEKEEEKLLVVHAQYTNWPDSSPPKPLDFILFHHYVSREINTENQSSVLVHCSSGTGRTAVFIAMDALYNQGLADGMINVPEFVSAMGLDRRDMIENLDVYAFLYYVLYESFRTKFFVLSAEQLAHKMESKHPLRALLGCQISERNSIYFPL</sequence>
<keyword evidence="5" id="KW-1185">Reference proteome</keyword>